<comment type="caution">
    <text evidence="1">The sequence shown here is derived from an EMBL/GenBank/DDBJ whole genome shotgun (WGS) entry which is preliminary data.</text>
</comment>
<dbReference type="Proteomes" id="UP000239990">
    <property type="component" value="Unassembled WGS sequence"/>
</dbReference>
<organism evidence="1 2">
    <name type="scientific">Achromobacter spanius</name>
    <dbReference type="NCBI Taxonomy" id="217203"/>
    <lineage>
        <taxon>Bacteria</taxon>
        <taxon>Pseudomonadati</taxon>
        <taxon>Pseudomonadota</taxon>
        <taxon>Betaproteobacteria</taxon>
        <taxon>Burkholderiales</taxon>
        <taxon>Alcaligenaceae</taxon>
        <taxon>Achromobacter</taxon>
    </lineage>
</organism>
<dbReference type="SUPFAM" id="SSF143469">
    <property type="entry name" value="ImmE5-like"/>
    <property type="match status" value="1"/>
</dbReference>
<proteinExistence type="predicted"/>
<dbReference type="RefSeq" id="WP_104142664.1">
    <property type="nucleotide sequence ID" value="NZ_PREU01000002.1"/>
</dbReference>
<dbReference type="EMBL" id="PREU01000002">
    <property type="protein sequence ID" value="PPA77505.1"/>
    <property type="molecule type" value="Genomic_DNA"/>
</dbReference>
<dbReference type="Gene3D" id="3.30.190.30">
    <property type="match status" value="1"/>
</dbReference>
<sequence>MKVDRQYRYESSSEFFTLDGSVIMKLSRDAAVKVCELAAQRGLVVAQIEGGIWHSPGFEARLDCIWDGVDPPVELDVAEENNIEAANFIRSKSEMHDVFIITAPCMSGW</sequence>
<evidence type="ECO:0000313" key="2">
    <source>
        <dbReference type="Proteomes" id="UP000239990"/>
    </source>
</evidence>
<protein>
    <submittedName>
        <fullName evidence="1">Colicin immunity protein</fullName>
    </submittedName>
</protein>
<evidence type="ECO:0000313" key="1">
    <source>
        <dbReference type="EMBL" id="PPA77505.1"/>
    </source>
</evidence>
<dbReference type="Pfam" id="PF11480">
    <property type="entry name" value="ImmE5"/>
    <property type="match status" value="1"/>
</dbReference>
<name>A0A2S5GXC9_9BURK</name>
<dbReference type="OrthoDB" id="7067632at2"/>
<dbReference type="InterPro" id="IPR037234">
    <property type="entry name" value="ImmE5_sf"/>
</dbReference>
<reference evidence="1 2" key="1">
    <citation type="submission" date="2018-02" db="EMBL/GenBank/DDBJ databases">
        <title>Draft Genome of Achromobacter spanius stain 6.</title>
        <authorList>
            <person name="Gunasekera T.S."/>
            <person name="Radwan O."/>
            <person name="Ruiz O.N."/>
        </authorList>
    </citation>
    <scope>NUCLEOTIDE SEQUENCE [LARGE SCALE GENOMIC DNA]</scope>
    <source>
        <strain evidence="1 2">6</strain>
    </source>
</reference>
<dbReference type="InterPro" id="IPR020127">
    <property type="entry name" value="Colicin-E5_imm"/>
</dbReference>
<gene>
    <name evidence="1" type="ORF">C4E15_05650</name>
</gene>
<dbReference type="GO" id="GO:0030153">
    <property type="term" value="P:bacteriocin immunity"/>
    <property type="evidence" value="ECO:0007669"/>
    <property type="project" value="InterPro"/>
</dbReference>
<accession>A0A2S5GXC9</accession>
<dbReference type="AlphaFoldDB" id="A0A2S5GXC9"/>